<keyword evidence="2" id="KW-1185">Reference proteome</keyword>
<proteinExistence type="predicted"/>
<name>A0A4U6X2P7_9PEZI</name>
<dbReference type="Proteomes" id="UP000310108">
    <property type="component" value="Unassembled WGS sequence"/>
</dbReference>
<dbReference type="EMBL" id="PJEX01000578">
    <property type="protein sequence ID" value="TKW49274.1"/>
    <property type="molecule type" value="Genomic_DNA"/>
</dbReference>
<organism evidence="1 2">
    <name type="scientific">Colletotrichum tanaceti</name>
    <dbReference type="NCBI Taxonomy" id="1306861"/>
    <lineage>
        <taxon>Eukaryota</taxon>
        <taxon>Fungi</taxon>
        <taxon>Dikarya</taxon>
        <taxon>Ascomycota</taxon>
        <taxon>Pezizomycotina</taxon>
        <taxon>Sordariomycetes</taxon>
        <taxon>Hypocreomycetidae</taxon>
        <taxon>Glomerellales</taxon>
        <taxon>Glomerellaceae</taxon>
        <taxon>Colletotrichum</taxon>
        <taxon>Colletotrichum destructivum species complex</taxon>
    </lineage>
</organism>
<evidence type="ECO:0000313" key="1">
    <source>
        <dbReference type="EMBL" id="TKW49274.1"/>
    </source>
</evidence>
<accession>A0A4U6X2P7</accession>
<dbReference type="AlphaFoldDB" id="A0A4U6X2P7"/>
<reference evidence="1 2" key="1">
    <citation type="journal article" date="2019" name="PLoS ONE">
        <title>Comparative genome analysis indicates high evolutionary potential of pathogenicity genes in Colletotrichum tanaceti.</title>
        <authorList>
            <person name="Lelwala R.V."/>
            <person name="Korhonen P.K."/>
            <person name="Young N.D."/>
            <person name="Scott J.B."/>
            <person name="Ades P.A."/>
            <person name="Gasser R.B."/>
            <person name="Taylor P.W.J."/>
        </authorList>
    </citation>
    <scope>NUCLEOTIDE SEQUENCE [LARGE SCALE GENOMIC DNA]</scope>
    <source>
        <strain evidence="1">BRIP57314</strain>
    </source>
</reference>
<comment type="caution">
    <text evidence="1">The sequence shown here is derived from an EMBL/GenBank/DDBJ whole genome shotgun (WGS) entry which is preliminary data.</text>
</comment>
<gene>
    <name evidence="1" type="ORF">CTA1_4065</name>
</gene>
<sequence length="63" mass="6258">MVLPRLADILAGEGVGVYTTVALEGEGGGGGGVIGGDATTRFFAPSARRQLFEVGSCRDSGGT</sequence>
<protein>
    <submittedName>
        <fullName evidence="1">Uncharacterized protein</fullName>
    </submittedName>
</protein>
<evidence type="ECO:0000313" key="2">
    <source>
        <dbReference type="Proteomes" id="UP000310108"/>
    </source>
</evidence>